<comment type="caution">
    <text evidence="2">The sequence shown here is derived from an EMBL/GenBank/DDBJ whole genome shotgun (WGS) entry which is preliminary data.</text>
</comment>
<dbReference type="STRING" id="1798351.A2930_04390"/>
<dbReference type="Proteomes" id="UP000178114">
    <property type="component" value="Unassembled WGS sequence"/>
</dbReference>
<accession>A0A1F5X0N0</accession>
<dbReference type="Gene3D" id="2.60.40.10">
    <property type="entry name" value="Immunoglobulins"/>
    <property type="match status" value="1"/>
</dbReference>
<protein>
    <recommendedName>
        <fullName evidence="4">DUF1573 domain-containing protein</fullName>
    </recommendedName>
</protein>
<dbReference type="InterPro" id="IPR013783">
    <property type="entry name" value="Ig-like_fold"/>
</dbReference>
<evidence type="ECO:0000256" key="1">
    <source>
        <dbReference type="SAM" id="Phobius"/>
    </source>
</evidence>
<evidence type="ECO:0000313" key="3">
    <source>
        <dbReference type="Proteomes" id="UP000178114"/>
    </source>
</evidence>
<keyword evidence="1" id="KW-0472">Membrane</keyword>
<dbReference type="PANTHER" id="PTHR37833">
    <property type="entry name" value="LIPOPROTEIN-RELATED"/>
    <property type="match status" value="1"/>
</dbReference>
<keyword evidence="1" id="KW-0812">Transmembrane</keyword>
<feature type="transmembrane region" description="Helical" evidence="1">
    <location>
        <begin position="6"/>
        <end position="24"/>
    </location>
</feature>
<keyword evidence="1" id="KW-1133">Transmembrane helix</keyword>
<evidence type="ECO:0008006" key="4">
    <source>
        <dbReference type="Google" id="ProtNLM"/>
    </source>
</evidence>
<evidence type="ECO:0000313" key="2">
    <source>
        <dbReference type="EMBL" id="OGF81455.1"/>
    </source>
</evidence>
<gene>
    <name evidence="2" type="ORF">A2930_04390</name>
</gene>
<dbReference type="EMBL" id="MFID01000010">
    <property type="protein sequence ID" value="OGF81455.1"/>
    <property type="molecule type" value="Genomic_DNA"/>
</dbReference>
<reference evidence="2 3" key="1">
    <citation type="journal article" date="2016" name="Nat. Commun.">
        <title>Thousands of microbial genomes shed light on interconnected biogeochemical processes in an aquifer system.</title>
        <authorList>
            <person name="Anantharaman K."/>
            <person name="Brown C.T."/>
            <person name="Hug L.A."/>
            <person name="Sharon I."/>
            <person name="Castelle C.J."/>
            <person name="Probst A.J."/>
            <person name="Thomas B.C."/>
            <person name="Singh A."/>
            <person name="Wilkins M.J."/>
            <person name="Karaoz U."/>
            <person name="Brodie E.L."/>
            <person name="Williams K.H."/>
            <person name="Hubbard S.S."/>
            <person name="Banfield J.F."/>
        </authorList>
    </citation>
    <scope>NUCLEOTIDE SEQUENCE [LARGE SCALE GENOMIC DNA]</scope>
</reference>
<dbReference type="Pfam" id="PF07610">
    <property type="entry name" value="DUF1573"/>
    <property type="match status" value="1"/>
</dbReference>
<dbReference type="AlphaFoldDB" id="A0A1F5X0N0"/>
<sequence>MDKKTITISVLVILGVGGLIWWGGSDSRATATPQNFGAISSLSAQEKLYDFGTISMKNGLVDHVFKIVNSSDKDVFIKKITTSCMCTGAYIEGADGKKGPFKMEGMGFVPLANETIKAGESRDLRVVYDPNAHGPAGVGVIDRLIYLADVSGSILQFEIKAVVTP</sequence>
<dbReference type="InterPro" id="IPR011467">
    <property type="entry name" value="DUF1573"/>
</dbReference>
<organism evidence="2 3">
    <name type="scientific">Candidatus Giovannonibacteria bacterium RIFCSPLOWO2_01_FULL_45_34</name>
    <dbReference type="NCBI Taxonomy" id="1798351"/>
    <lineage>
        <taxon>Bacteria</taxon>
        <taxon>Candidatus Giovannoniibacteriota</taxon>
    </lineage>
</organism>
<name>A0A1F5X0N0_9BACT</name>
<dbReference type="PANTHER" id="PTHR37833:SF1">
    <property type="entry name" value="SIGNAL PEPTIDE PROTEIN"/>
    <property type="match status" value="1"/>
</dbReference>
<proteinExistence type="predicted"/>